<keyword evidence="4" id="KW-1185">Reference proteome</keyword>
<feature type="transmembrane region" description="Helical" evidence="1">
    <location>
        <begin position="245"/>
        <end position="265"/>
    </location>
</feature>
<reference evidence="3" key="1">
    <citation type="journal article" date="2022" name="bioRxiv">
        <title>Genomics of Preaxostyla Flagellates Illuminates Evolutionary Transitions and the Path Towards Mitochondrial Loss.</title>
        <authorList>
            <person name="Novak L.V.F."/>
            <person name="Treitli S.C."/>
            <person name="Pyrih J."/>
            <person name="Halakuc P."/>
            <person name="Pipaliya S.V."/>
            <person name="Vacek V."/>
            <person name="Brzon O."/>
            <person name="Soukal P."/>
            <person name="Eme L."/>
            <person name="Dacks J.B."/>
            <person name="Karnkowska A."/>
            <person name="Elias M."/>
            <person name="Hampl V."/>
        </authorList>
    </citation>
    <scope>NUCLEOTIDE SEQUENCE</scope>
    <source>
        <strain evidence="3">RCP-MX</strain>
    </source>
</reference>
<keyword evidence="1" id="KW-0812">Transmembrane</keyword>
<organism evidence="3 4">
    <name type="scientific">Paratrimastix pyriformis</name>
    <dbReference type="NCBI Taxonomy" id="342808"/>
    <lineage>
        <taxon>Eukaryota</taxon>
        <taxon>Metamonada</taxon>
        <taxon>Preaxostyla</taxon>
        <taxon>Paratrimastigidae</taxon>
        <taxon>Paratrimastix</taxon>
    </lineage>
</organism>
<feature type="transmembrane region" description="Helical" evidence="1">
    <location>
        <begin position="95"/>
        <end position="120"/>
    </location>
</feature>
<dbReference type="InterPro" id="IPR019402">
    <property type="entry name" value="CWH43_N"/>
</dbReference>
<sequence length="299" mass="33437">MRTFHVKISIPSIFFRNVPLLIVVDIVWNVMMMNILYYSIHPKTYSQFVTISQFGLLFPESQFFHFGLASGGFLWTIMAYVYFRIFRTTLPHTPFLTIVNDITLPVGIFAGIFLAMIPGWDARTPGHMPCTYSFFGCWFGHLWLLCVLLFAFHRRYPGGKLPTTPMSLDITPVDTPLVNQQYDDTPTSPFIAAPPASAPSSSKGCCAWFWNMRWWWPRVVCLTLAIIGDTLSITVGPAAGLSRTTAFAIVEYLSIGLCLLCVLLCEVEFRQAAFLVAVPTPRGIATTSVPEGSADKDLP</sequence>
<comment type="caution">
    <text evidence="3">The sequence shown here is derived from an EMBL/GenBank/DDBJ whole genome shotgun (WGS) entry which is preliminary data.</text>
</comment>
<feature type="transmembrane region" description="Helical" evidence="1">
    <location>
        <begin position="63"/>
        <end position="83"/>
    </location>
</feature>
<feature type="transmembrane region" description="Helical" evidence="1">
    <location>
        <begin position="20"/>
        <end position="40"/>
    </location>
</feature>
<feature type="transmembrane region" description="Helical" evidence="1">
    <location>
        <begin position="219"/>
        <end position="239"/>
    </location>
</feature>
<dbReference type="EMBL" id="JAPMOS010000227">
    <property type="protein sequence ID" value="KAJ4453693.1"/>
    <property type="molecule type" value="Genomic_DNA"/>
</dbReference>
<keyword evidence="1" id="KW-1133">Transmembrane helix</keyword>
<evidence type="ECO:0000313" key="4">
    <source>
        <dbReference type="Proteomes" id="UP001141327"/>
    </source>
</evidence>
<name>A0ABQ8U6T9_9EUKA</name>
<proteinExistence type="predicted"/>
<evidence type="ECO:0000259" key="2">
    <source>
        <dbReference type="Pfam" id="PF10277"/>
    </source>
</evidence>
<dbReference type="Pfam" id="PF10277">
    <property type="entry name" value="Frag1"/>
    <property type="match status" value="1"/>
</dbReference>
<gene>
    <name evidence="3" type="ORF">PAPYR_11778</name>
</gene>
<protein>
    <recommendedName>
        <fullName evidence="2">CWH43-like N-terminal domain-containing protein</fullName>
    </recommendedName>
</protein>
<evidence type="ECO:0000313" key="3">
    <source>
        <dbReference type="EMBL" id="KAJ4453693.1"/>
    </source>
</evidence>
<dbReference type="Proteomes" id="UP001141327">
    <property type="component" value="Unassembled WGS sequence"/>
</dbReference>
<feature type="transmembrane region" description="Helical" evidence="1">
    <location>
        <begin position="132"/>
        <end position="152"/>
    </location>
</feature>
<feature type="domain" description="CWH43-like N-terminal" evidence="2">
    <location>
        <begin position="19"/>
        <end position="270"/>
    </location>
</feature>
<keyword evidence="1" id="KW-0472">Membrane</keyword>
<accession>A0ABQ8U6T9</accession>
<evidence type="ECO:0000256" key="1">
    <source>
        <dbReference type="SAM" id="Phobius"/>
    </source>
</evidence>